<comment type="caution">
    <text evidence="3">The sequence shown here is derived from an EMBL/GenBank/DDBJ whole genome shotgun (WGS) entry which is preliminary data.</text>
</comment>
<evidence type="ECO:0000313" key="3">
    <source>
        <dbReference type="EMBL" id="MBA8929350.1"/>
    </source>
</evidence>
<organism evidence="3 4">
    <name type="scientific">Kutzneria viridogrisea</name>
    <dbReference type="NCBI Taxonomy" id="47990"/>
    <lineage>
        <taxon>Bacteria</taxon>
        <taxon>Bacillati</taxon>
        <taxon>Actinomycetota</taxon>
        <taxon>Actinomycetes</taxon>
        <taxon>Pseudonocardiales</taxon>
        <taxon>Pseudonocardiaceae</taxon>
        <taxon>Kutzneria</taxon>
    </lineage>
</organism>
<evidence type="ECO:0000256" key="2">
    <source>
        <dbReference type="SAM" id="SignalP"/>
    </source>
</evidence>
<feature type="compositionally biased region" description="Polar residues" evidence="1">
    <location>
        <begin position="150"/>
        <end position="161"/>
    </location>
</feature>
<name>A0ABR6BR04_9PSEU</name>
<feature type="signal peptide" evidence="2">
    <location>
        <begin position="1"/>
        <end position="19"/>
    </location>
</feature>
<keyword evidence="4" id="KW-1185">Reference proteome</keyword>
<sequence length="292" mass="30046">MRKTVLATTAVAAVLTVGACGSPQQGTPSAAQPNGGLDKTGSSLFGDANQLVLAAKAGTSKAKSSKFTMESAVGGESVKASGAGRYDGANTAMSMSMDAQGQQIEMVLADKTIFIKLPDAQRAMLGSDKAWVKLGGDGNDPLSKALGGSMSKSAEQSDPTKTLEQISQAGKITKSEQTTLDGKQASHYSVDVDFAKLAGQSLDSLPAEAKTKLAGKNVHFPVDLWLDGDQLPIQIKMDMTEMMTAMGAPAKATAGGAVTTMHYSDWGTAVDVKAPPADQVADLSAMMGKLGR</sequence>
<dbReference type="Gene3D" id="2.50.20.20">
    <property type="match status" value="1"/>
</dbReference>
<dbReference type="SUPFAM" id="SSF89392">
    <property type="entry name" value="Prokaryotic lipoproteins and lipoprotein localization factors"/>
    <property type="match status" value="1"/>
</dbReference>
<dbReference type="EMBL" id="JACJID010000005">
    <property type="protein sequence ID" value="MBA8929350.1"/>
    <property type="molecule type" value="Genomic_DNA"/>
</dbReference>
<evidence type="ECO:0008006" key="5">
    <source>
        <dbReference type="Google" id="ProtNLM"/>
    </source>
</evidence>
<dbReference type="InterPro" id="IPR029046">
    <property type="entry name" value="LolA/LolB/LppX"/>
</dbReference>
<dbReference type="RefSeq" id="WP_182839310.1">
    <property type="nucleotide sequence ID" value="NZ_BAAABQ010000093.1"/>
</dbReference>
<dbReference type="Proteomes" id="UP000517916">
    <property type="component" value="Unassembled WGS sequence"/>
</dbReference>
<protein>
    <recommendedName>
        <fullName evidence="5">LppX_LprAFG lipoprotein</fullName>
    </recommendedName>
</protein>
<evidence type="ECO:0000256" key="1">
    <source>
        <dbReference type="SAM" id="MobiDB-lite"/>
    </source>
</evidence>
<feature type="region of interest" description="Disordered" evidence="1">
    <location>
        <begin position="142"/>
        <end position="161"/>
    </location>
</feature>
<evidence type="ECO:0000313" key="4">
    <source>
        <dbReference type="Proteomes" id="UP000517916"/>
    </source>
</evidence>
<reference evidence="3 4" key="1">
    <citation type="submission" date="2020-08" db="EMBL/GenBank/DDBJ databases">
        <title>Genomic Encyclopedia of Archaeal and Bacterial Type Strains, Phase II (KMG-II): from individual species to whole genera.</title>
        <authorList>
            <person name="Goeker M."/>
        </authorList>
    </citation>
    <scope>NUCLEOTIDE SEQUENCE [LARGE SCALE GENOMIC DNA]</scope>
    <source>
        <strain evidence="3 4">DSM 43850</strain>
    </source>
</reference>
<proteinExistence type="predicted"/>
<keyword evidence="2" id="KW-0732">Signal</keyword>
<feature type="chain" id="PRO_5045048692" description="LppX_LprAFG lipoprotein" evidence="2">
    <location>
        <begin position="20"/>
        <end position="292"/>
    </location>
</feature>
<gene>
    <name evidence="3" type="ORF">BC739_006568</name>
</gene>
<accession>A0ABR6BR04</accession>
<dbReference type="PROSITE" id="PS51257">
    <property type="entry name" value="PROKAR_LIPOPROTEIN"/>
    <property type="match status" value="1"/>
</dbReference>